<dbReference type="PROSITE" id="PS50263">
    <property type="entry name" value="CN_HYDROLASE"/>
    <property type="match status" value="1"/>
</dbReference>
<dbReference type="Proteomes" id="UP000826146">
    <property type="component" value="Chromosome"/>
</dbReference>
<protein>
    <submittedName>
        <fullName evidence="2">N-carbamoyl-D-amino acid amidohydrolase</fullName>
    </submittedName>
</protein>
<dbReference type="EMBL" id="AP024819">
    <property type="protein sequence ID" value="BCZ19368.1"/>
    <property type="molecule type" value="Genomic_DNA"/>
</dbReference>
<dbReference type="Gene3D" id="3.60.110.10">
    <property type="entry name" value="Carbon-nitrogen hydrolase"/>
    <property type="match status" value="1"/>
</dbReference>
<keyword evidence="3" id="KW-1185">Reference proteome</keyword>
<dbReference type="RefSeq" id="WP_221271190.1">
    <property type="nucleotide sequence ID" value="NZ_AP024819.1"/>
</dbReference>
<name>A0ABN6I6Y9_9HELI</name>
<dbReference type="PANTHER" id="PTHR23088:SF27">
    <property type="entry name" value="DEAMINATED GLUTATHIONE AMIDASE"/>
    <property type="match status" value="1"/>
</dbReference>
<dbReference type="Pfam" id="PF00795">
    <property type="entry name" value="CN_hydrolase"/>
    <property type="match status" value="1"/>
</dbReference>
<sequence>MQRKIVAGVVQIQAFSFELEKNLKLALDLASQAYEQGAQLVVFPELFDSGYCVHPKDAKLASHLESLSSPTLQEMHAFAKQTGVVLVGCGIEKEGGGLYDSAYIISKEGLVGKYRKIYLWGDEVDRFERGENYPVFEINLGGVKVKVGLQICYEVGFPEGSRALALQGAEVLIFSAAFSQRRGYAWDLGSRARALENGAFVLASNRSGSEEHPYSKANLEFAGRSKIINPMGSVVCEAQSFNEVLVAELNLDMVADQRKEIPYLRDLSLVQSLKTHAS</sequence>
<dbReference type="InterPro" id="IPR036526">
    <property type="entry name" value="C-N_Hydrolase_sf"/>
</dbReference>
<evidence type="ECO:0000259" key="1">
    <source>
        <dbReference type="PROSITE" id="PS50263"/>
    </source>
</evidence>
<organism evidence="2 3">
    <name type="scientific">Helicobacter gastrofelis</name>
    <dbReference type="NCBI Taxonomy" id="2849642"/>
    <lineage>
        <taxon>Bacteria</taxon>
        <taxon>Pseudomonadati</taxon>
        <taxon>Campylobacterota</taxon>
        <taxon>Epsilonproteobacteria</taxon>
        <taxon>Campylobacterales</taxon>
        <taxon>Helicobacteraceae</taxon>
        <taxon>Helicobacter</taxon>
    </lineage>
</organism>
<accession>A0ABN6I6Y9</accession>
<dbReference type="SUPFAM" id="SSF56317">
    <property type="entry name" value="Carbon-nitrogen hydrolase"/>
    <property type="match status" value="1"/>
</dbReference>
<evidence type="ECO:0000313" key="2">
    <source>
        <dbReference type="EMBL" id="BCZ19368.1"/>
    </source>
</evidence>
<evidence type="ECO:0000313" key="3">
    <source>
        <dbReference type="Proteomes" id="UP000826146"/>
    </source>
</evidence>
<dbReference type="PANTHER" id="PTHR23088">
    <property type="entry name" value="NITRILASE-RELATED"/>
    <property type="match status" value="1"/>
</dbReference>
<feature type="domain" description="CN hydrolase" evidence="1">
    <location>
        <begin position="5"/>
        <end position="251"/>
    </location>
</feature>
<gene>
    <name evidence="2" type="ORF">NHP190012_10100</name>
</gene>
<dbReference type="InterPro" id="IPR003010">
    <property type="entry name" value="C-N_Hydrolase"/>
</dbReference>
<dbReference type="CDD" id="cd07197">
    <property type="entry name" value="nitrilase"/>
    <property type="match status" value="1"/>
</dbReference>
<reference evidence="2 3" key="1">
    <citation type="submission" date="2021-07" db="EMBL/GenBank/DDBJ databases">
        <title>Novel Helicobacter sp. Isolated from a cat.</title>
        <authorList>
            <person name="Rimbara E."/>
            <person name="Suzuki M."/>
        </authorList>
    </citation>
    <scope>NUCLEOTIDE SEQUENCE [LARGE SCALE GENOMIC DNA]</scope>
    <source>
        <strain evidence="3">NHP19-012</strain>
    </source>
</reference>
<proteinExistence type="predicted"/>